<dbReference type="InterPro" id="IPR003156">
    <property type="entry name" value="DHHA1_dom"/>
</dbReference>
<dbReference type="Pfam" id="PF01368">
    <property type="entry name" value="DHH"/>
    <property type="match status" value="1"/>
</dbReference>
<dbReference type="Gene3D" id="3.90.1640.10">
    <property type="entry name" value="inorganic pyrophosphatase (n-terminal core)"/>
    <property type="match status" value="1"/>
</dbReference>
<dbReference type="AlphaFoldDB" id="A0A4S2DRZ8"/>
<dbReference type="SUPFAM" id="SSF64182">
    <property type="entry name" value="DHH phosphoesterases"/>
    <property type="match status" value="1"/>
</dbReference>
<dbReference type="OrthoDB" id="9803668at2"/>
<reference evidence="3 4" key="1">
    <citation type="submission" date="2019-04" db="EMBL/GenBank/DDBJ databases">
        <title>Microbes associate with the intestines of laboratory mice.</title>
        <authorList>
            <person name="Navarre W."/>
            <person name="Wong E."/>
            <person name="Huang K."/>
            <person name="Tropini C."/>
            <person name="Ng K."/>
            <person name="Yu B."/>
        </authorList>
    </citation>
    <scope>NUCLEOTIDE SEQUENCE [LARGE SCALE GENOMIC DNA]</scope>
    <source>
        <strain evidence="3 4">NM50_B9-20</strain>
    </source>
</reference>
<dbReference type="RefSeq" id="WP_136004896.1">
    <property type="nucleotide sequence ID" value="NZ_SRYR01000001.1"/>
</dbReference>
<dbReference type="Pfam" id="PF02272">
    <property type="entry name" value="DHHA1"/>
    <property type="match status" value="1"/>
</dbReference>
<keyword evidence="4" id="KW-1185">Reference proteome</keyword>
<evidence type="ECO:0000313" key="3">
    <source>
        <dbReference type="EMBL" id="TGY43984.1"/>
    </source>
</evidence>
<sequence>MNTLENIASLIYKASKIGITYHVSPDGDAVGSALALLNALKLIKKDAYLISKDIISENLQFLKGSNEATGNLISPIDCTDIVIVLDCGNYDRISADLSGYKGTIINIDHHISNDKYGHLNYVDINAAATAEIVYELLECLGLDLNEKSTEKLEIGTCLYTSLVTDTGGFRHSNVTSRTHKIASKLKDIGVNNTFIYQSLFDNNTFEKIRLTGRAINDMELLFDRKVSLIKIPKSYAEDLGIEIGDTSDIISFGLQIKGVEIAVLIKETDIGVKASLRSKNDFDVRKIAGALGGGGHVKAAGVALKGLTLNEAKDKILDEIEKELL</sequence>
<feature type="domain" description="DDH" evidence="1">
    <location>
        <begin position="16"/>
        <end position="159"/>
    </location>
</feature>
<organism evidence="3 4">
    <name type="scientific">Clostridium sartagoforme</name>
    <dbReference type="NCBI Taxonomy" id="84031"/>
    <lineage>
        <taxon>Bacteria</taxon>
        <taxon>Bacillati</taxon>
        <taxon>Bacillota</taxon>
        <taxon>Clostridia</taxon>
        <taxon>Eubacteriales</taxon>
        <taxon>Clostridiaceae</taxon>
        <taxon>Clostridium</taxon>
    </lineage>
</organism>
<proteinExistence type="predicted"/>
<comment type="caution">
    <text evidence="3">The sequence shown here is derived from an EMBL/GenBank/DDBJ whole genome shotgun (WGS) entry which is preliminary data.</text>
</comment>
<dbReference type="InterPro" id="IPR001667">
    <property type="entry name" value="DDH_dom"/>
</dbReference>
<dbReference type="EMBL" id="SRYR01000001">
    <property type="protein sequence ID" value="TGY43984.1"/>
    <property type="molecule type" value="Genomic_DNA"/>
</dbReference>
<dbReference type="GO" id="GO:0003676">
    <property type="term" value="F:nucleic acid binding"/>
    <property type="evidence" value="ECO:0007669"/>
    <property type="project" value="InterPro"/>
</dbReference>
<evidence type="ECO:0000259" key="1">
    <source>
        <dbReference type="Pfam" id="PF01368"/>
    </source>
</evidence>
<dbReference type="InterPro" id="IPR051319">
    <property type="entry name" value="Oligoribo/pAp-PDE_c-di-AMP_PDE"/>
</dbReference>
<gene>
    <name evidence="3" type="ORF">E5347_03975</name>
</gene>
<dbReference type="PANTHER" id="PTHR47618:SF1">
    <property type="entry name" value="BIFUNCTIONAL OLIGORIBONUCLEASE AND PAP PHOSPHATASE NRNA"/>
    <property type="match status" value="1"/>
</dbReference>
<evidence type="ECO:0000259" key="2">
    <source>
        <dbReference type="Pfam" id="PF02272"/>
    </source>
</evidence>
<dbReference type="InterPro" id="IPR038763">
    <property type="entry name" value="DHH_sf"/>
</dbReference>
<dbReference type="PANTHER" id="PTHR47618">
    <property type="entry name" value="BIFUNCTIONAL OLIGORIBONUCLEASE AND PAP PHOSPHATASE NRNA"/>
    <property type="match status" value="1"/>
</dbReference>
<protein>
    <submittedName>
        <fullName evidence="3">Bifunctional oligoribonuclease/PAP phosphatase NrnA</fullName>
    </submittedName>
</protein>
<feature type="domain" description="DHHA1" evidence="2">
    <location>
        <begin position="240"/>
        <end position="322"/>
    </location>
</feature>
<name>A0A4S2DRZ8_9CLOT</name>
<dbReference type="Gene3D" id="3.10.310.30">
    <property type="match status" value="1"/>
</dbReference>
<dbReference type="Proteomes" id="UP000306888">
    <property type="component" value="Unassembled WGS sequence"/>
</dbReference>
<evidence type="ECO:0000313" key="4">
    <source>
        <dbReference type="Proteomes" id="UP000306888"/>
    </source>
</evidence>
<accession>A0A4S2DRZ8</accession>